<feature type="domain" description="Insertion element IS150 protein InsJ-like helix-turn-helix" evidence="3">
    <location>
        <begin position="59"/>
        <end position="112"/>
    </location>
</feature>
<dbReference type="Proteomes" id="UP000066986">
    <property type="component" value="Chromosome"/>
</dbReference>
<evidence type="ECO:0000256" key="2">
    <source>
        <dbReference type="SAM" id="MobiDB-lite"/>
    </source>
</evidence>
<dbReference type="SUPFAM" id="SSF48295">
    <property type="entry name" value="TrpR-like"/>
    <property type="match status" value="1"/>
</dbReference>
<comment type="similarity">
    <text evidence="1">Belongs to the IS150/IS1296 orfA family.</text>
</comment>
<dbReference type="Pfam" id="PF13518">
    <property type="entry name" value="HTH_28"/>
    <property type="match status" value="2"/>
</dbReference>
<evidence type="ECO:0000313" key="4">
    <source>
        <dbReference type="EMBL" id="AMC01958.1"/>
    </source>
</evidence>
<feature type="domain" description="Insertion element IS150 protein InsJ-like helix-turn-helix" evidence="3">
    <location>
        <begin position="6"/>
        <end position="52"/>
    </location>
</feature>
<dbReference type="KEGG" id="avs:AWM76_07390"/>
<dbReference type="GO" id="GO:0043565">
    <property type="term" value="F:sequence-specific DNA binding"/>
    <property type="evidence" value="ECO:0007669"/>
    <property type="project" value="InterPro"/>
</dbReference>
<proteinExistence type="inferred from homology"/>
<name>A0AAU8UAV0_9LACT</name>
<dbReference type="Gene3D" id="1.10.10.10">
    <property type="entry name" value="Winged helix-like DNA-binding domain superfamily/Winged helix DNA-binding domain"/>
    <property type="match status" value="1"/>
</dbReference>
<feature type="region of interest" description="Disordered" evidence="2">
    <location>
        <begin position="110"/>
        <end position="132"/>
    </location>
</feature>
<dbReference type="PANTHER" id="PTHR33795:SF1">
    <property type="entry name" value="INSERTION ELEMENT IS150 PROTEIN INSJ"/>
    <property type="match status" value="1"/>
</dbReference>
<dbReference type="InterPro" id="IPR055247">
    <property type="entry name" value="InsJ-like_HTH"/>
</dbReference>
<organism evidence="4 5">
    <name type="scientific">Aerococcus viridans</name>
    <dbReference type="NCBI Taxonomy" id="1377"/>
    <lineage>
        <taxon>Bacteria</taxon>
        <taxon>Bacillati</taxon>
        <taxon>Bacillota</taxon>
        <taxon>Bacilli</taxon>
        <taxon>Lactobacillales</taxon>
        <taxon>Aerococcaceae</taxon>
        <taxon>Aerococcus</taxon>
    </lineage>
</organism>
<evidence type="ECO:0000259" key="3">
    <source>
        <dbReference type="Pfam" id="PF13518"/>
    </source>
</evidence>
<dbReference type="AlphaFoldDB" id="A0AAU8UAV0"/>
<dbReference type="EMBL" id="CP014164">
    <property type="protein sequence ID" value="AMC01958.1"/>
    <property type="molecule type" value="Genomic_DNA"/>
</dbReference>
<feature type="compositionally biased region" description="Basic and acidic residues" evidence="2">
    <location>
        <begin position="123"/>
        <end position="132"/>
    </location>
</feature>
<dbReference type="InterPro" id="IPR052057">
    <property type="entry name" value="IS150/IS1296_orfA-like"/>
</dbReference>
<dbReference type="SUPFAM" id="SSF46689">
    <property type="entry name" value="Homeodomain-like"/>
    <property type="match status" value="1"/>
</dbReference>
<reference evidence="4 5" key="1">
    <citation type="journal article" date="2016" name="Genome Announc.">
        <title>Complete Genome Sequences of Aerococcus christensenii CCUG 28831T, Aerococcus sanguinicola CCUG 43001T, Aerococcus urinae CCUG 36881T, Aerococcus urinaeequi CCUG 28094T, Aerococcus urinaehominis CCUG 42038 BT, and Aerococcus viridans CCUG 4311T.</title>
        <authorList>
            <person name="Carkaci D."/>
            <person name="Dargis R."/>
            <person name="Nielsen X.C."/>
            <person name="Skovgaard O."/>
            <person name="Fuursted K."/>
            <person name="Christensen J.J."/>
        </authorList>
    </citation>
    <scope>NUCLEOTIDE SEQUENCE [LARGE SCALE GENOMIC DNA]</scope>
    <source>
        <strain evidence="4 5">CCUG4311</strain>
    </source>
</reference>
<feature type="compositionally biased region" description="Basic residues" evidence="2">
    <location>
        <begin position="110"/>
        <end position="122"/>
    </location>
</feature>
<gene>
    <name evidence="4" type="ORF">AWM76_07390</name>
</gene>
<reference evidence="5" key="2">
    <citation type="submission" date="2016-01" db="EMBL/GenBank/DDBJ databases">
        <title>Six Aerococcus type strain genome sequencing and assembly using PacBio and Illumina Hiseq.</title>
        <authorList>
            <person name="Carkaci D."/>
            <person name="Dargis R."/>
            <person name="Nielsen X.C."/>
            <person name="Skovgaard O."/>
            <person name="Fuursted K."/>
            <person name="Christensen J.J."/>
        </authorList>
    </citation>
    <scope>NUCLEOTIDE SEQUENCE [LARGE SCALE GENOMIC DNA]</scope>
    <source>
        <strain evidence="5">CCUG4311</strain>
    </source>
</reference>
<accession>A0AAU8UAV0</accession>
<evidence type="ECO:0000256" key="1">
    <source>
        <dbReference type="ARBA" id="ARBA00038232"/>
    </source>
</evidence>
<dbReference type="InterPro" id="IPR010921">
    <property type="entry name" value="Trp_repressor/repl_initiator"/>
</dbReference>
<sequence length="155" mass="18058">MDFILVTEYLNTNLGYKLLASKYGMPSSSPLKQWVRTYKSLGIEGLKRKSGKETYTVQFKLDTVKFMLETGASFQETANQFKMNNPALIYSWRKAFNEQGIEGLKLKLKRRPSMTKKPRKSKKSEEKDLTREKALERENELLRLEVAYLGMSTHY</sequence>
<dbReference type="PANTHER" id="PTHR33795">
    <property type="entry name" value="INSERTION ELEMENT IS150 PROTEIN INSJ"/>
    <property type="match status" value="1"/>
</dbReference>
<dbReference type="InterPro" id="IPR009057">
    <property type="entry name" value="Homeodomain-like_sf"/>
</dbReference>
<dbReference type="RefSeq" id="WP_060779416.1">
    <property type="nucleotide sequence ID" value="NZ_UFSK01000001.1"/>
</dbReference>
<dbReference type="InterPro" id="IPR036388">
    <property type="entry name" value="WH-like_DNA-bd_sf"/>
</dbReference>
<evidence type="ECO:0000313" key="5">
    <source>
        <dbReference type="Proteomes" id="UP000066986"/>
    </source>
</evidence>
<protein>
    <recommendedName>
        <fullName evidence="3">Insertion element IS150 protein InsJ-like helix-turn-helix domain-containing protein</fullName>
    </recommendedName>
</protein>